<dbReference type="InterPro" id="IPR001647">
    <property type="entry name" value="HTH_TetR"/>
</dbReference>
<dbReference type="AlphaFoldDB" id="A0A4Q4Z7P2"/>
<dbReference type="SUPFAM" id="SSF48498">
    <property type="entry name" value="Tetracyclin repressor-like, C-terminal domain"/>
    <property type="match status" value="1"/>
</dbReference>
<dbReference type="InterPro" id="IPR036271">
    <property type="entry name" value="Tet_transcr_reg_TetR-rel_C_sf"/>
</dbReference>
<evidence type="ECO:0000256" key="1">
    <source>
        <dbReference type="ARBA" id="ARBA00023125"/>
    </source>
</evidence>
<proteinExistence type="predicted"/>
<feature type="DNA-binding region" description="H-T-H motif" evidence="2">
    <location>
        <begin position="26"/>
        <end position="45"/>
    </location>
</feature>
<dbReference type="GO" id="GO:0000976">
    <property type="term" value="F:transcription cis-regulatory region binding"/>
    <property type="evidence" value="ECO:0007669"/>
    <property type="project" value="TreeGrafter"/>
</dbReference>
<dbReference type="EMBL" id="SDKM01000028">
    <property type="protein sequence ID" value="RYP83880.1"/>
    <property type="molecule type" value="Genomic_DNA"/>
</dbReference>
<evidence type="ECO:0000313" key="4">
    <source>
        <dbReference type="EMBL" id="RYP83880.1"/>
    </source>
</evidence>
<comment type="caution">
    <text evidence="4">The sequence shown here is derived from an EMBL/GenBank/DDBJ whole genome shotgun (WGS) entry which is preliminary data.</text>
</comment>
<evidence type="ECO:0000256" key="2">
    <source>
        <dbReference type="PROSITE-ProRule" id="PRU00335"/>
    </source>
</evidence>
<feature type="domain" description="HTH tetR-type" evidence="3">
    <location>
        <begin position="3"/>
        <end position="63"/>
    </location>
</feature>
<gene>
    <name evidence="4" type="ORF">EKO23_17520</name>
</gene>
<accession>A0A4Q4Z7P2</accession>
<dbReference type="InterPro" id="IPR050109">
    <property type="entry name" value="HTH-type_TetR-like_transc_reg"/>
</dbReference>
<dbReference type="PANTHER" id="PTHR30055">
    <property type="entry name" value="HTH-TYPE TRANSCRIPTIONAL REGULATOR RUTR"/>
    <property type="match status" value="1"/>
</dbReference>
<dbReference type="Gene3D" id="1.10.10.60">
    <property type="entry name" value="Homeodomain-like"/>
    <property type="match status" value="1"/>
</dbReference>
<dbReference type="Proteomes" id="UP000295198">
    <property type="component" value="Unassembled WGS sequence"/>
</dbReference>
<dbReference type="OrthoDB" id="6077212at2"/>
<dbReference type="RefSeq" id="WP_134719422.1">
    <property type="nucleotide sequence ID" value="NZ_SDKM01000028.1"/>
</dbReference>
<dbReference type="GO" id="GO:0003700">
    <property type="term" value="F:DNA-binding transcription factor activity"/>
    <property type="evidence" value="ECO:0007669"/>
    <property type="project" value="TreeGrafter"/>
</dbReference>
<dbReference type="InterPro" id="IPR009057">
    <property type="entry name" value="Homeodomain-like_sf"/>
</dbReference>
<dbReference type="PROSITE" id="PS50977">
    <property type="entry name" value="HTH_TETR_2"/>
    <property type="match status" value="1"/>
</dbReference>
<name>A0A4Q4Z7P2_9ACTN</name>
<keyword evidence="1 2" id="KW-0238">DNA-binding</keyword>
<reference evidence="4 5" key="1">
    <citation type="submission" date="2019-01" db="EMBL/GenBank/DDBJ databases">
        <title>Nocardioides guangzhouensis sp. nov., an actinobacterium isolated from soil.</title>
        <authorList>
            <person name="Fu Y."/>
            <person name="Cai Y."/>
            <person name="Lin Z."/>
            <person name="Chen P."/>
        </authorList>
    </citation>
    <scope>NUCLEOTIDE SEQUENCE [LARGE SCALE GENOMIC DNA]</scope>
    <source>
        <strain evidence="4 5">130</strain>
    </source>
</reference>
<dbReference type="Gene3D" id="1.10.357.10">
    <property type="entry name" value="Tetracycline Repressor, domain 2"/>
    <property type="match status" value="1"/>
</dbReference>
<organism evidence="4 5">
    <name type="scientific">Nocardioides guangzhouensis</name>
    <dbReference type="NCBI Taxonomy" id="2497878"/>
    <lineage>
        <taxon>Bacteria</taxon>
        <taxon>Bacillati</taxon>
        <taxon>Actinomycetota</taxon>
        <taxon>Actinomycetes</taxon>
        <taxon>Propionibacteriales</taxon>
        <taxon>Nocardioidaceae</taxon>
        <taxon>Nocardioides</taxon>
    </lineage>
</organism>
<keyword evidence="5" id="KW-1185">Reference proteome</keyword>
<protein>
    <submittedName>
        <fullName evidence="4">TetR/AcrR family transcriptional regulator</fullName>
    </submittedName>
</protein>
<dbReference type="PANTHER" id="PTHR30055:SF153">
    <property type="entry name" value="HTH-TYPE TRANSCRIPTIONAL REPRESSOR RV3405C"/>
    <property type="match status" value="1"/>
</dbReference>
<dbReference type="Pfam" id="PF00440">
    <property type="entry name" value="TetR_N"/>
    <property type="match status" value="1"/>
</dbReference>
<sequence length="188" mass="20469">MTSDRHNGYLDAARDCILDVGWKRTTLTDVARRAGVSRMTIYRAWPDMQTLLADLMTREWAGVATAVPEGEDVDPDRIATGVVAAVRALRANPLFRRILDVDPELVVPYLLDRRGRSQDLILDALAARVTAGQDQGRLRAGDPVLLARTVLLAAHGFALSAHTMADGGLTEAELDDELGRFLARGLAP</sequence>
<dbReference type="SUPFAM" id="SSF46689">
    <property type="entry name" value="Homeodomain-like"/>
    <property type="match status" value="1"/>
</dbReference>
<evidence type="ECO:0000313" key="5">
    <source>
        <dbReference type="Proteomes" id="UP000295198"/>
    </source>
</evidence>
<evidence type="ECO:0000259" key="3">
    <source>
        <dbReference type="PROSITE" id="PS50977"/>
    </source>
</evidence>